<dbReference type="PROSITE" id="PS50835">
    <property type="entry name" value="IG_LIKE"/>
    <property type="match status" value="1"/>
</dbReference>
<dbReference type="InterPro" id="IPR007110">
    <property type="entry name" value="Ig-like_dom"/>
</dbReference>
<sequence>MTFALVWPVLLSLISHASFQYVQIQTIPPTVTLRENDLVVLCSITNPSQLTSLFFIQLLRNANVTFSTVVTVANEDKILWVDKTLHNRGATATGSISTFNTAQLRLTLNKDIVRCPDDFNMYKCKMSGLNSQSNVVEDETLPITVTYNIKPTVMEMPRVRISSESHDTPSRQFSKGTLIQITCEGQIGSDPSTMIGWCAQRANEMSFTKLPQTPITSAVSQSGCQYTRSSTITYSLTSQDTFTRFLCESGNTGSCGTGTAIQYVNITIVPETNTHGKDDSSDAGTIAGGVISGLIGLIIVFVVLRMKN</sequence>
<gene>
    <name evidence="1" type="ORF">CGI_10009714</name>
</gene>
<accession>K1R353</accession>
<organism evidence="1">
    <name type="scientific">Magallana gigas</name>
    <name type="common">Pacific oyster</name>
    <name type="synonym">Crassostrea gigas</name>
    <dbReference type="NCBI Taxonomy" id="29159"/>
    <lineage>
        <taxon>Eukaryota</taxon>
        <taxon>Metazoa</taxon>
        <taxon>Spiralia</taxon>
        <taxon>Lophotrochozoa</taxon>
        <taxon>Mollusca</taxon>
        <taxon>Bivalvia</taxon>
        <taxon>Autobranchia</taxon>
        <taxon>Pteriomorphia</taxon>
        <taxon>Ostreida</taxon>
        <taxon>Ostreoidea</taxon>
        <taxon>Ostreidae</taxon>
        <taxon>Magallana</taxon>
    </lineage>
</organism>
<dbReference type="EMBL" id="JH816449">
    <property type="protein sequence ID" value="EKC37939.1"/>
    <property type="molecule type" value="Genomic_DNA"/>
</dbReference>
<protein>
    <submittedName>
        <fullName evidence="1">Uncharacterized protein</fullName>
    </submittedName>
</protein>
<name>K1R353_MAGGI</name>
<evidence type="ECO:0000313" key="1">
    <source>
        <dbReference type="EMBL" id="EKC37939.1"/>
    </source>
</evidence>
<dbReference type="HOGENOM" id="CLU_903855_0_0_1"/>
<dbReference type="AlphaFoldDB" id="K1R353"/>
<proteinExistence type="predicted"/>
<reference evidence="1" key="1">
    <citation type="journal article" date="2012" name="Nature">
        <title>The oyster genome reveals stress adaptation and complexity of shell formation.</title>
        <authorList>
            <person name="Zhang G."/>
            <person name="Fang X."/>
            <person name="Guo X."/>
            <person name="Li L."/>
            <person name="Luo R."/>
            <person name="Xu F."/>
            <person name="Yang P."/>
            <person name="Zhang L."/>
            <person name="Wang X."/>
            <person name="Qi H."/>
            <person name="Xiong Z."/>
            <person name="Que H."/>
            <person name="Xie Y."/>
            <person name="Holland P.W."/>
            <person name="Paps J."/>
            <person name="Zhu Y."/>
            <person name="Wu F."/>
            <person name="Chen Y."/>
            <person name="Wang J."/>
            <person name="Peng C."/>
            <person name="Meng J."/>
            <person name="Yang L."/>
            <person name="Liu J."/>
            <person name="Wen B."/>
            <person name="Zhang N."/>
            <person name="Huang Z."/>
            <person name="Zhu Q."/>
            <person name="Feng Y."/>
            <person name="Mount A."/>
            <person name="Hedgecock D."/>
            <person name="Xu Z."/>
            <person name="Liu Y."/>
            <person name="Domazet-Loso T."/>
            <person name="Du Y."/>
            <person name="Sun X."/>
            <person name="Zhang S."/>
            <person name="Liu B."/>
            <person name="Cheng P."/>
            <person name="Jiang X."/>
            <person name="Li J."/>
            <person name="Fan D."/>
            <person name="Wang W."/>
            <person name="Fu W."/>
            <person name="Wang T."/>
            <person name="Wang B."/>
            <person name="Zhang J."/>
            <person name="Peng Z."/>
            <person name="Li Y."/>
            <person name="Li N."/>
            <person name="Wang J."/>
            <person name="Chen M."/>
            <person name="He Y."/>
            <person name="Tan F."/>
            <person name="Song X."/>
            <person name="Zheng Q."/>
            <person name="Huang R."/>
            <person name="Yang H."/>
            <person name="Du X."/>
            <person name="Chen L."/>
            <person name="Yang M."/>
            <person name="Gaffney P.M."/>
            <person name="Wang S."/>
            <person name="Luo L."/>
            <person name="She Z."/>
            <person name="Ming Y."/>
            <person name="Huang W."/>
            <person name="Zhang S."/>
            <person name="Huang B."/>
            <person name="Zhang Y."/>
            <person name="Qu T."/>
            <person name="Ni P."/>
            <person name="Miao G."/>
            <person name="Wang J."/>
            <person name="Wang Q."/>
            <person name="Steinberg C.E."/>
            <person name="Wang H."/>
            <person name="Li N."/>
            <person name="Qian L."/>
            <person name="Zhang G."/>
            <person name="Li Y."/>
            <person name="Yang H."/>
            <person name="Liu X."/>
            <person name="Wang J."/>
            <person name="Yin Y."/>
            <person name="Wang J."/>
        </authorList>
    </citation>
    <scope>NUCLEOTIDE SEQUENCE [LARGE SCALE GENOMIC DNA]</scope>
    <source>
        <strain evidence="1">05x7-T-G4-1.051#20</strain>
    </source>
</reference>
<dbReference type="InParanoid" id="K1R353"/>